<reference evidence="1 2" key="1">
    <citation type="submission" date="2019-08" db="EMBL/GenBank/DDBJ databases">
        <title>Whole genome of Aphis craccivora.</title>
        <authorList>
            <person name="Voronova N.V."/>
            <person name="Shulinski R.S."/>
            <person name="Bandarenka Y.V."/>
            <person name="Zhorov D.G."/>
            <person name="Warner D."/>
        </authorList>
    </citation>
    <scope>NUCLEOTIDE SEQUENCE [LARGE SCALE GENOMIC DNA]</scope>
    <source>
        <strain evidence="1">180601</strain>
        <tissue evidence="1">Whole Body</tissue>
    </source>
</reference>
<feature type="non-terminal residue" evidence="1">
    <location>
        <position position="1"/>
    </location>
</feature>
<dbReference type="Proteomes" id="UP000478052">
    <property type="component" value="Unassembled WGS sequence"/>
</dbReference>
<dbReference type="Gene3D" id="1.20.5.220">
    <property type="match status" value="1"/>
</dbReference>
<dbReference type="EMBL" id="VUJU01006866">
    <property type="protein sequence ID" value="KAF0747385.1"/>
    <property type="molecule type" value="Genomic_DNA"/>
</dbReference>
<keyword evidence="2" id="KW-1185">Reference proteome</keyword>
<protein>
    <submittedName>
        <fullName evidence="1">Cytochrome b-c1 complex subunit 10-like</fullName>
    </submittedName>
</protein>
<sequence>NITFNSQKLNIVRLSEYFVAPHFLGQTSAQFQICGFTFLPFNMSLVSKLIGKRYISHVPSAGFYGATGFTLLCYFTDWKLVLQYVPYYNTKFPKEVEE</sequence>
<accession>A0A6G0Y168</accession>
<evidence type="ECO:0000313" key="1">
    <source>
        <dbReference type="EMBL" id="KAF0747385.1"/>
    </source>
</evidence>
<evidence type="ECO:0000313" key="2">
    <source>
        <dbReference type="Proteomes" id="UP000478052"/>
    </source>
</evidence>
<dbReference type="InterPro" id="IPR029027">
    <property type="entry name" value="Single_a-helix_sf"/>
</dbReference>
<comment type="caution">
    <text evidence="1">The sequence shown here is derived from an EMBL/GenBank/DDBJ whole genome shotgun (WGS) entry which is preliminary data.</text>
</comment>
<dbReference type="SUPFAM" id="SSF81518">
    <property type="entry name" value="Subunit XI (6.4 kDa protein) of cytochrome bc1 complex (Ubiquinol-cytochrome c reductase)"/>
    <property type="match status" value="1"/>
</dbReference>
<proteinExistence type="predicted"/>
<dbReference type="PANTHER" id="PTHR15420">
    <property type="entry name" value="UBIQUINOL-CYTOCHROME C REDUCTASE COMPLEX 6.4 KD PROTEIN"/>
    <property type="match status" value="1"/>
</dbReference>
<dbReference type="AlphaFoldDB" id="A0A6G0Y168"/>
<gene>
    <name evidence="1" type="ORF">FWK35_00027666</name>
</gene>
<dbReference type="GO" id="GO:0005743">
    <property type="term" value="C:mitochondrial inner membrane"/>
    <property type="evidence" value="ECO:0007669"/>
    <property type="project" value="TreeGrafter"/>
</dbReference>
<name>A0A6G0Y168_APHCR</name>
<dbReference type="OrthoDB" id="15743at2759"/>
<dbReference type="GO" id="GO:0006122">
    <property type="term" value="P:mitochondrial electron transport, ubiquinol to cytochrome c"/>
    <property type="evidence" value="ECO:0007669"/>
    <property type="project" value="InterPro"/>
</dbReference>
<dbReference type="InterPro" id="IPR015089">
    <property type="entry name" value="UQCR"/>
</dbReference>
<dbReference type="Pfam" id="PF08997">
    <property type="entry name" value="UCR_6-4kD"/>
    <property type="match status" value="1"/>
</dbReference>
<organism evidence="1 2">
    <name type="scientific">Aphis craccivora</name>
    <name type="common">Cowpea aphid</name>
    <dbReference type="NCBI Taxonomy" id="307492"/>
    <lineage>
        <taxon>Eukaryota</taxon>
        <taxon>Metazoa</taxon>
        <taxon>Ecdysozoa</taxon>
        <taxon>Arthropoda</taxon>
        <taxon>Hexapoda</taxon>
        <taxon>Insecta</taxon>
        <taxon>Pterygota</taxon>
        <taxon>Neoptera</taxon>
        <taxon>Paraneoptera</taxon>
        <taxon>Hemiptera</taxon>
        <taxon>Sternorrhyncha</taxon>
        <taxon>Aphidomorpha</taxon>
        <taxon>Aphidoidea</taxon>
        <taxon>Aphididae</taxon>
        <taxon>Aphidini</taxon>
        <taxon>Aphis</taxon>
        <taxon>Aphis</taxon>
    </lineage>
</organism>
<dbReference type="PANTHER" id="PTHR15420:SF2">
    <property type="entry name" value="CYTOCHROME B-C1 COMPLEX SUBUNIT 10"/>
    <property type="match status" value="1"/>
</dbReference>